<organism evidence="2 3">
    <name type="scientific">Maliponia aquimaris</name>
    <dbReference type="NCBI Taxonomy" id="1673631"/>
    <lineage>
        <taxon>Bacteria</taxon>
        <taxon>Pseudomonadati</taxon>
        <taxon>Pseudomonadota</taxon>
        <taxon>Alphaproteobacteria</taxon>
        <taxon>Rhodobacterales</taxon>
        <taxon>Paracoccaceae</taxon>
        <taxon>Maliponia</taxon>
    </lineage>
</organism>
<dbReference type="AlphaFoldDB" id="A0A238KFD7"/>
<dbReference type="Proteomes" id="UP000207598">
    <property type="component" value="Unassembled WGS sequence"/>
</dbReference>
<dbReference type="EMBL" id="FXYF01000005">
    <property type="protein sequence ID" value="SMX40822.1"/>
    <property type="molecule type" value="Genomic_DNA"/>
</dbReference>
<protein>
    <recommendedName>
        <fullName evidence="4">Peptidase S74 domain-containing protein</fullName>
    </recommendedName>
</protein>
<name>A0A238KFD7_9RHOB</name>
<accession>A0A238KFD7</accession>
<sequence>MTKTHRTSRRMTAASLGALMLVAGGASADQVFNDDVIVTFSLCVGNDCVNGENFGFDTIRMKENNVRLHFDDTSTSGAFPRNDWRLIANDSSNGGASYLAIEDSTAGRQVFRVEAGARANALYVESDGDIGVGTSNPAVDVHVVTGNTPTLRLDQDGSNGFTPQVWDLAGNETNFFVRDVTNGSKLAFRIEPNTPSNTLYLDSAGRVGVLTTSPAEALDVRGSGIFTGTAGTTKLTVEEANATNTLREMMVMKNNGNLFFTLNNTAHTDTWSFATASGLNSLTINANGGASEFRLTNTGNLILTGTLTTTGSCSVGCDAVFGDDYVIPSISARAAMMYDLGYLPNVGPTAESGEYDLTQKVLGMLNELEHAHIYIAQLNDRIAQLEARLATAD</sequence>
<keyword evidence="3" id="KW-1185">Reference proteome</keyword>
<feature type="chain" id="PRO_5013212240" description="Peptidase S74 domain-containing protein" evidence="1">
    <location>
        <begin position="29"/>
        <end position="393"/>
    </location>
</feature>
<gene>
    <name evidence="2" type="ORF">MAA8898_02264</name>
</gene>
<evidence type="ECO:0008006" key="4">
    <source>
        <dbReference type="Google" id="ProtNLM"/>
    </source>
</evidence>
<evidence type="ECO:0000313" key="3">
    <source>
        <dbReference type="Proteomes" id="UP000207598"/>
    </source>
</evidence>
<reference evidence="2 3" key="1">
    <citation type="submission" date="2017-05" db="EMBL/GenBank/DDBJ databases">
        <authorList>
            <person name="Song R."/>
            <person name="Chenine A.L."/>
            <person name="Ruprecht R.M."/>
        </authorList>
    </citation>
    <scope>NUCLEOTIDE SEQUENCE [LARGE SCALE GENOMIC DNA]</scope>
    <source>
        <strain evidence="2 3">CECT 8898</strain>
    </source>
</reference>
<keyword evidence="1" id="KW-0732">Signal</keyword>
<proteinExistence type="predicted"/>
<evidence type="ECO:0000313" key="2">
    <source>
        <dbReference type="EMBL" id="SMX40822.1"/>
    </source>
</evidence>
<evidence type="ECO:0000256" key="1">
    <source>
        <dbReference type="SAM" id="SignalP"/>
    </source>
</evidence>
<feature type="signal peptide" evidence="1">
    <location>
        <begin position="1"/>
        <end position="28"/>
    </location>
</feature>